<dbReference type="RefSeq" id="WP_204068079.1">
    <property type="nucleotide sequence ID" value="NZ_BOOJ01000058.1"/>
</dbReference>
<dbReference type="Pfam" id="PF05721">
    <property type="entry name" value="PhyH"/>
    <property type="match status" value="1"/>
</dbReference>
<accession>A0A8J3SMK5</accession>
<gene>
    <name evidence="2" type="ORF">Psi01_66440</name>
</gene>
<sequence length="302" mass="33554">MTETTRPTLARTRTAGEQRPGAAPAGWRDIRADEASVAAAVEDLYRDGITARQGAFAAGWADEMAQDIEAAFREALSRPGGAVGRGPNRYYVEIHPEQMRGFTDLVTHPWVTAVCEAVLGPRYEIVELGFDVPLAGAVDQPWHRDFPMPEETRSHRRLTSLAFNLTAVDTEPDMGPFEIAPGTQWDDEPSFEHGMFPPRDTYARYRERAVRKYPRRGDISARSALTIHRGTANRSAKDRPVLVLGVDAPGAGNADRHDMAVTRRYWESLPAQVRDHLSCQVVDELRPITQKHTIEGLVMGDA</sequence>
<dbReference type="Proteomes" id="UP000619788">
    <property type="component" value="Unassembled WGS sequence"/>
</dbReference>
<dbReference type="EMBL" id="BOOJ01000058">
    <property type="protein sequence ID" value="GIH96014.1"/>
    <property type="molecule type" value="Genomic_DNA"/>
</dbReference>
<dbReference type="GO" id="GO:0016706">
    <property type="term" value="F:2-oxoglutarate-dependent dioxygenase activity"/>
    <property type="evidence" value="ECO:0007669"/>
    <property type="project" value="UniProtKB-ARBA"/>
</dbReference>
<evidence type="ECO:0000256" key="1">
    <source>
        <dbReference type="SAM" id="MobiDB-lite"/>
    </source>
</evidence>
<dbReference type="PANTHER" id="PTHR37563">
    <property type="entry name" value="PHYTANOYL-COA DIOXYGENASE FAMILY PROTEIN (AFU_ORTHOLOGUE AFUA_2G03330)"/>
    <property type="match status" value="1"/>
</dbReference>
<dbReference type="SUPFAM" id="SSF51197">
    <property type="entry name" value="Clavaminate synthase-like"/>
    <property type="match status" value="1"/>
</dbReference>
<feature type="compositionally biased region" description="Low complexity" evidence="1">
    <location>
        <begin position="1"/>
        <end position="13"/>
    </location>
</feature>
<keyword evidence="2" id="KW-0223">Dioxygenase</keyword>
<dbReference type="InterPro" id="IPR051961">
    <property type="entry name" value="Fungal_Metabolite_Diox"/>
</dbReference>
<dbReference type="AlphaFoldDB" id="A0A8J3SMK5"/>
<keyword evidence="2" id="KW-0560">Oxidoreductase</keyword>
<dbReference type="InterPro" id="IPR008775">
    <property type="entry name" value="Phytyl_CoA_dOase-like"/>
</dbReference>
<organism evidence="2 3">
    <name type="scientific">Planobispora siamensis</name>
    <dbReference type="NCBI Taxonomy" id="936338"/>
    <lineage>
        <taxon>Bacteria</taxon>
        <taxon>Bacillati</taxon>
        <taxon>Actinomycetota</taxon>
        <taxon>Actinomycetes</taxon>
        <taxon>Streptosporangiales</taxon>
        <taxon>Streptosporangiaceae</taxon>
        <taxon>Planobispora</taxon>
    </lineage>
</organism>
<dbReference type="Gene3D" id="2.60.120.620">
    <property type="entry name" value="q2cbj1_9rhob like domain"/>
    <property type="match status" value="1"/>
</dbReference>
<evidence type="ECO:0000313" key="2">
    <source>
        <dbReference type="EMBL" id="GIH96014.1"/>
    </source>
</evidence>
<comment type="caution">
    <text evidence="2">The sequence shown here is derived from an EMBL/GenBank/DDBJ whole genome shotgun (WGS) entry which is preliminary data.</text>
</comment>
<feature type="region of interest" description="Disordered" evidence="1">
    <location>
        <begin position="1"/>
        <end position="25"/>
    </location>
</feature>
<proteinExistence type="predicted"/>
<protein>
    <submittedName>
        <fullName evidence="2">Phytanoyl-CoA dioxygenase</fullName>
    </submittedName>
</protein>
<dbReference type="PANTHER" id="PTHR37563:SF2">
    <property type="entry name" value="PHYTANOYL-COA DIOXYGENASE FAMILY PROTEIN (AFU_ORTHOLOGUE AFUA_2G03330)"/>
    <property type="match status" value="1"/>
</dbReference>
<evidence type="ECO:0000313" key="3">
    <source>
        <dbReference type="Proteomes" id="UP000619788"/>
    </source>
</evidence>
<keyword evidence="3" id="KW-1185">Reference proteome</keyword>
<name>A0A8J3SMK5_9ACTN</name>
<reference evidence="2 3" key="1">
    <citation type="submission" date="2021-01" db="EMBL/GenBank/DDBJ databases">
        <title>Whole genome shotgun sequence of Planobispora siamensis NBRC 107568.</title>
        <authorList>
            <person name="Komaki H."/>
            <person name="Tamura T."/>
        </authorList>
    </citation>
    <scope>NUCLEOTIDE SEQUENCE [LARGE SCALE GENOMIC DNA]</scope>
    <source>
        <strain evidence="2 3">NBRC 107568</strain>
    </source>
</reference>